<dbReference type="RefSeq" id="XP_029321511.1">
    <property type="nucleotide sequence ID" value="XM_029465651.1"/>
</dbReference>
<dbReference type="InterPro" id="IPR013922">
    <property type="entry name" value="Cyclin_PHO80-like"/>
</dbReference>
<dbReference type="Proteomes" id="UP000029867">
    <property type="component" value="Unassembled WGS sequence"/>
</dbReference>
<evidence type="ECO:0000256" key="1">
    <source>
        <dbReference type="SAM" id="MobiDB-lite"/>
    </source>
</evidence>
<evidence type="ECO:0008006" key="8">
    <source>
        <dbReference type="Google" id="ProtNLM"/>
    </source>
</evidence>
<feature type="region of interest" description="Disordered" evidence="1">
    <location>
        <begin position="1"/>
        <end position="31"/>
    </location>
</feature>
<sequence>MLAYQQSNFNPSHPNHHSFDPNNSNVTNNINNNNINAIDSSFGIYNNMHHGNAINTINNPMGAGYMHSNMVPPIANAPIPMPIHIPIPQQMNYISSNYYNMLQPVQMQLPVSLPVPIQAPAVAAAPAAAAVPAQPNGGVSLVLDYDLDQMVNFLSWVTFGLLKKNSNPSLSFIKSLNSVLSATRLPKSTLLLSINYLSNRIDGGFSINHDNSTNNINNNNNADDEIFKSLIISLILANKFNDDKTFKNKSWSDATNLSLFEINKLEREWLFDFDYELSNTDSYLMVENCWNTWTSKNIHSLESSTSNDNLSDLNHRCSSIHSSPIVSSNSFSTDDNFIPNQIFENPFQNNLNHNNYNQFNNVMSSPIADSCYMNDYYDSNTCLNPNPNNLQYDQYQQHLLSNDYNRPFDNNYYNYSADYSNNQPYYGNYSYCTASAC</sequence>
<name>A0A099P448_PICKU</name>
<reference evidence="4 6" key="3">
    <citation type="submission" date="2017-05" db="EMBL/GenBank/DDBJ databases">
        <title>The Genome Sequence of Candida krusei Ckrusei653.</title>
        <authorList>
            <person name="Cuomo C."/>
            <person name="Forche A."/>
            <person name="Young S."/>
            <person name="Abouelleil A."/>
            <person name="Cao P."/>
            <person name="Chapman S."/>
            <person name="Cusick C."/>
            <person name="Shea T."/>
            <person name="Nusbaum C."/>
            <person name="Birren B."/>
        </authorList>
    </citation>
    <scope>NUCLEOTIDE SEQUENCE [LARGE SCALE GENOMIC DNA]</scope>
    <source>
        <strain evidence="4 6">Ckrusei653</strain>
    </source>
</reference>
<dbReference type="Proteomes" id="UP000195871">
    <property type="component" value="Unassembled WGS sequence"/>
</dbReference>
<dbReference type="PANTHER" id="PTHR15615:SF27">
    <property type="entry name" value="PHO85 CYCLIN CLG1"/>
    <property type="match status" value="1"/>
</dbReference>
<feature type="compositionally biased region" description="Polar residues" evidence="1">
    <location>
        <begin position="1"/>
        <end position="13"/>
    </location>
</feature>
<dbReference type="EMBL" id="NHMM01000008">
    <property type="protein sequence ID" value="OUT20258.1"/>
    <property type="molecule type" value="Genomic_DNA"/>
</dbReference>
<dbReference type="GeneID" id="40383798"/>
<dbReference type="GO" id="GO:0019901">
    <property type="term" value="F:protein kinase binding"/>
    <property type="evidence" value="ECO:0007669"/>
    <property type="project" value="InterPro"/>
</dbReference>
<dbReference type="HOGENOM" id="CLU_034017_0_0_1"/>
<accession>A0A099P448</accession>
<organism evidence="3 5">
    <name type="scientific">Pichia kudriavzevii</name>
    <name type="common">Yeast</name>
    <name type="synonym">Issatchenkia orientalis</name>
    <dbReference type="NCBI Taxonomy" id="4909"/>
    <lineage>
        <taxon>Eukaryota</taxon>
        <taxon>Fungi</taxon>
        <taxon>Dikarya</taxon>
        <taxon>Ascomycota</taxon>
        <taxon>Saccharomycotina</taxon>
        <taxon>Pichiomycetes</taxon>
        <taxon>Pichiales</taxon>
        <taxon>Pichiaceae</taxon>
        <taxon>Pichia</taxon>
    </lineage>
</organism>
<evidence type="ECO:0000313" key="6">
    <source>
        <dbReference type="Proteomes" id="UP000195871"/>
    </source>
</evidence>
<dbReference type="AlphaFoldDB" id="A0A099P448"/>
<gene>
    <name evidence="2" type="ORF">C5L36_0B12610</name>
    <name evidence="4" type="ORF">CAS74_004505</name>
    <name evidence="3" type="ORF">JL09_g1867</name>
</gene>
<dbReference type="OrthoDB" id="244495at2759"/>
<dbReference type="GO" id="GO:0005634">
    <property type="term" value="C:nucleus"/>
    <property type="evidence" value="ECO:0007669"/>
    <property type="project" value="TreeGrafter"/>
</dbReference>
<evidence type="ECO:0000313" key="4">
    <source>
        <dbReference type="EMBL" id="OUT20258.1"/>
    </source>
</evidence>
<dbReference type="KEGG" id="pkz:C5L36_0B12610"/>
<evidence type="ECO:0000313" key="3">
    <source>
        <dbReference type="EMBL" id="KGK38972.1"/>
    </source>
</evidence>
<reference evidence="2 7" key="4">
    <citation type="submission" date="2018-06" db="EMBL/GenBank/DDBJ databases">
        <title>Population genomics shows no distinction between pathogenic Candida krusei and environmental Pichia kudriavzevii: One species, four names.</title>
        <authorList>
            <person name="Douglass A.P."/>
            <person name="Offei B."/>
            <person name="Braun-Galleani S."/>
            <person name="Coughlan A.Y."/>
            <person name="Martos A."/>
            <person name="Ortiz-Merino R.A."/>
            <person name="Byrne K.P."/>
            <person name="Wolfe K.H."/>
        </authorList>
    </citation>
    <scope>NUCLEOTIDE SEQUENCE [LARGE SCALE GENOMIC DNA]</scope>
    <source>
        <strain evidence="2 7">CBS573</strain>
    </source>
</reference>
<dbReference type="Proteomes" id="UP000249293">
    <property type="component" value="Chromosome 2"/>
</dbReference>
<protein>
    <recommendedName>
        <fullName evidence="8">Meiotically up-regulated gene 80 protein</fullName>
    </recommendedName>
</protein>
<proteinExistence type="predicted"/>
<dbReference type="eggNOG" id="ENOG502RYK1">
    <property type="taxonomic scope" value="Eukaryota"/>
</dbReference>
<dbReference type="Gene3D" id="1.10.472.10">
    <property type="entry name" value="Cyclin-like"/>
    <property type="match status" value="1"/>
</dbReference>
<feature type="compositionally biased region" description="Low complexity" evidence="1">
    <location>
        <begin position="22"/>
        <end position="31"/>
    </location>
</feature>
<reference evidence="3" key="2">
    <citation type="submission" date="2014-08" db="EMBL/GenBank/DDBJ databases">
        <title>Exploiting Issatchenkia orientalis SD108 for Succinic Acid Production.</title>
        <authorList>
            <person name="Xiao H."/>
            <person name="Shao Z."/>
            <person name="Jiang Y."/>
            <person name="Dole S."/>
            <person name="Zhao H."/>
        </authorList>
    </citation>
    <scope>NUCLEOTIDE SEQUENCE [LARGE SCALE GENOMIC DNA]</scope>
    <source>
        <strain evidence="3">SD108</strain>
    </source>
</reference>
<reference evidence="5" key="1">
    <citation type="journal article" date="2014" name="Microb. Cell Fact.">
        <title>Exploiting Issatchenkia orientalis SD108 for succinic acid production.</title>
        <authorList>
            <person name="Xiao H."/>
            <person name="Shao Z."/>
            <person name="Jiang Y."/>
            <person name="Dole S."/>
            <person name="Zhao H."/>
        </authorList>
    </citation>
    <scope>NUCLEOTIDE SEQUENCE [LARGE SCALE GENOMIC DNA]</scope>
    <source>
        <strain evidence="5">SD108</strain>
    </source>
</reference>
<keyword evidence="7" id="KW-1185">Reference proteome</keyword>
<dbReference type="PANTHER" id="PTHR15615">
    <property type="match status" value="1"/>
</dbReference>
<dbReference type="EMBL" id="CP028774">
    <property type="protein sequence ID" value="AWU76034.1"/>
    <property type="molecule type" value="Genomic_DNA"/>
</dbReference>
<dbReference type="Pfam" id="PF08613">
    <property type="entry name" value="Cyclin"/>
    <property type="match status" value="1"/>
</dbReference>
<evidence type="ECO:0000313" key="2">
    <source>
        <dbReference type="EMBL" id="AWU76034.1"/>
    </source>
</evidence>
<dbReference type="VEuPathDB" id="FungiDB:C5L36_0B12610"/>
<evidence type="ECO:0000313" key="5">
    <source>
        <dbReference type="Proteomes" id="UP000029867"/>
    </source>
</evidence>
<dbReference type="GO" id="GO:0016538">
    <property type="term" value="F:cyclin-dependent protein serine/threonine kinase regulator activity"/>
    <property type="evidence" value="ECO:0007669"/>
    <property type="project" value="TreeGrafter"/>
</dbReference>
<dbReference type="GO" id="GO:0000307">
    <property type="term" value="C:cyclin-dependent protein kinase holoenzyme complex"/>
    <property type="evidence" value="ECO:0007669"/>
    <property type="project" value="UniProtKB-ARBA"/>
</dbReference>
<dbReference type="EMBL" id="JQFK01000013">
    <property type="protein sequence ID" value="KGK38972.1"/>
    <property type="molecule type" value="Genomic_DNA"/>
</dbReference>
<dbReference type="CDD" id="cd20557">
    <property type="entry name" value="CYCLIN_ScPCL1-like"/>
    <property type="match status" value="1"/>
</dbReference>
<evidence type="ECO:0000313" key="7">
    <source>
        <dbReference type="Proteomes" id="UP000249293"/>
    </source>
</evidence>